<keyword evidence="2 9" id="KW-0690">Ribosome biogenesis</keyword>
<dbReference type="KEGG" id="clt:CM240_1470"/>
<evidence type="ECO:0000256" key="1">
    <source>
        <dbReference type="ARBA" id="ARBA00010875"/>
    </source>
</evidence>
<dbReference type="RefSeq" id="WP_044037849.1">
    <property type="nucleotide sequence ID" value="NZ_HG917868.1"/>
</dbReference>
<accession>W6RYC1</accession>
<dbReference type="HOGENOM" id="CLU_106710_3_0_9"/>
<dbReference type="InterPro" id="IPR020549">
    <property type="entry name" value="YbeY_CS"/>
</dbReference>
<comment type="subcellular location">
    <subcellularLocation>
        <location evidence="9">Cytoplasm</location>
    </subcellularLocation>
</comment>
<dbReference type="PROSITE" id="PS01306">
    <property type="entry name" value="UPF0054"/>
    <property type="match status" value="1"/>
</dbReference>
<dbReference type="Gene3D" id="3.40.390.30">
    <property type="entry name" value="Metalloproteases ('zincins'), catalytic domain"/>
    <property type="match status" value="1"/>
</dbReference>
<evidence type="ECO:0000256" key="3">
    <source>
        <dbReference type="ARBA" id="ARBA00022552"/>
    </source>
</evidence>
<keyword evidence="8 9" id="KW-0862">Zinc</keyword>
<dbReference type="InterPro" id="IPR023091">
    <property type="entry name" value="MetalPrtase_cat_dom_sf_prd"/>
</dbReference>
<dbReference type="OrthoDB" id="9807740at2"/>
<dbReference type="GO" id="GO:0008270">
    <property type="term" value="F:zinc ion binding"/>
    <property type="evidence" value="ECO:0007669"/>
    <property type="project" value="UniProtKB-UniRule"/>
</dbReference>
<feature type="binding site" evidence="9">
    <location>
        <position position="133"/>
    </location>
    <ligand>
        <name>Zn(2+)</name>
        <dbReference type="ChEBI" id="CHEBI:29105"/>
        <note>catalytic</note>
    </ligand>
</feature>
<dbReference type="AlphaFoldDB" id="W6RYC1"/>
<proteinExistence type="inferred from homology"/>
<evidence type="ECO:0000256" key="2">
    <source>
        <dbReference type="ARBA" id="ARBA00022517"/>
    </source>
</evidence>
<dbReference type="HAMAP" id="MF_00009">
    <property type="entry name" value="Endoribonucl_YbeY"/>
    <property type="match status" value="1"/>
</dbReference>
<keyword evidence="10" id="KW-0175">Coiled coil</keyword>
<feature type="binding site" evidence="9">
    <location>
        <position position="137"/>
    </location>
    <ligand>
        <name>Zn(2+)</name>
        <dbReference type="ChEBI" id="CHEBI:29105"/>
        <note>catalytic</note>
    </ligand>
</feature>
<protein>
    <recommendedName>
        <fullName evidence="9">Endoribonuclease YbeY</fullName>
        <ecNumber evidence="9">3.1.-.-</ecNumber>
    </recommendedName>
</protein>
<dbReference type="EMBL" id="HG917868">
    <property type="protein sequence ID" value="CDM68629.1"/>
    <property type="molecule type" value="Genomic_DNA"/>
</dbReference>
<dbReference type="GO" id="GO:0004521">
    <property type="term" value="F:RNA endonuclease activity"/>
    <property type="evidence" value="ECO:0007669"/>
    <property type="project" value="UniProtKB-UniRule"/>
</dbReference>
<dbReference type="eggNOG" id="COG0319">
    <property type="taxonomic scope" value="Bacteria"/>
</dbReference>
<dbReference type="NCBIfam" id="TIGR00043">
    <property type="entry name" value="rRNA maturation RNase YbeY"/>
    <property type="match status" value="1"/>
</dbReference>
<keyword evidence="4 9" id="KW-0540">Nuclease</keyword>
<feature type="binding site" evidence="9">
    <location>
        <position position="143"/>
    </location>
    <ligand>
        <name>Zn(2+)</name>
        <dbReference type="ChEBI" id="CHEBI:29105"/>
        <note>catalytic</note>
    </ligand>
</feature>
<feature type="coiled-coil region" evidence="10">
    <location>
        <begin position="3"/>
        <end position="30"/>
    </location>
</feature>
<evidence type="ECO:0000256" key="8">
    <source>
        <dbReference type="ARBA" id="ARBA00022833"/>
    </source>
</evidence>
<evidence type="ECO:0000313" key="11">
    <source>
        <dbReference type="EMBL" id="CDM68629.1"/>
    </source>
</evidence>
<evidence type="ECO:0000313" key="12">
    <source>
        <dbReference type="Proteomes" id="UP000019426"/>
    </source>
</evidence>
<gene>
    <name evidence="9" type="primary">ybeY</name>
    <name evidence="11" type="ORF">CM240_1470</name>
</gene>
<dbReference type="Proteomes" id="UP000019426">
    <property type="component" value="Chromosome M2/40_rep1"/>
</dbReference>
<dbReference type="STRING" id="1216932.CM240_1470"/>
<evidence type="ECO:0000256" key="7">
    <source>
        <dbReference type="ARBA" id="ARBA00022801"/>
    </source>
</evidence>
<dbReference type="Pfam" id="PF02130">
    <property type="entry name" value="YbeY"/>
    <property type="match status" value="1"/>
</dbReference>
<dbReference type="SUPFAM" id="SSF55486">
    <property type="entry name" value="Metalloproteases ('zincins'), catalytic domain"/>
    <property type="match status" value="1"/>
</dbReference>
<comment type="cofactor">
    <cofactor evidence="9">
        <name>Zn(2+)</name>
        <dbReference type="ChEBI" id="CHEBI:29105"/>
    </cofactor>
    <text evidence="9">Binds 1 zinc ion.</text>
</comment>
<dbReference type="GO" id="GO:0004222">
    <property type="term" value="F:metalloendopeptidase activity"/>
    <property type="evidence" value="ECO:0007669"/>
    <property type="project" value="InterPro"/>
</dbReference>
<evidence type="ECO:0000256" key="9">
    <source>
        <dbReference type="HAMAP-Rule" id="MF_00009"/>
    </source>
</evidence>
<name>W6RYC1_9CLOT</name>
<evidence type="ECO:0000256" key="10">
    <source>
        <dbReference type="SAM" id="Coils"/>
    </source>
</evidence>
<comment type="similarity">
    <text evidence="1 9">Belongs to the endoribonuclease YbeY family.</text>
</comment>
<reference evidence="11 12" key="1">
    <citation type="submission" date="2013-11" db="EMBL/GenBank/DDBJ databases">
        <title>Complete genome sequence of Clostridum sp. M2/40.</title>
        <authorList>
            <person name="Wibberg D."/>
            <person name="Puehler A."/>
            <person name="Schlueter A."/>
        </authorList>
    </citation>
    <scope>NUCLEOTIDE SEQUENCE [LARGE SCALE GENOMIC DNA]</scope>
    <source>
        <strain evidence="12">M2/40</strain>
    </source>
</reference>
<evidence type="ECO:0000256" key="4">
    <source>
        <dbReference type="ARBA" id="ARBA00022722"/>
    </source>
</evidence>
<keyword evidence="12" id="KW-1185">Reference proteome</keyword>
<evidence type="ECO:0000256" key="6">
    <source>
        <dbReference type="ARBA" id="ARBA00022759"/>
    </source>
</evidence>
<keyword evidence="7 9" id="KW-0378">Hydrolase</keyword>
<dbReference type="GO" id="GO:0005737">
    <property type="term" value="C:cytoplasm"/>
    <property type="evidence" value="ECO:0007669"/>
    <property type="project" value="UniProtKB-SubCell"/>
</dbReference>
<keyword evidence="3 9" id="KW-0698">rRNA processing</keyword>
<dbReference type="PANTHER" id="PTHR46986">
    <property type="entry name" value="ENDORIBONUCLEASE YBEY, CHLOROPLASTIC"/>
    <property type="match status" value="1"/>
</dbReference>
<evidence type="ECO:0000256" key="5">
    <source>
        <dbReference type="ARBA" id="ARBA00022723"/>
    </source>
</evidence>
<dbReference type="PANTHER" id="PTHR46986:SF1">
    <property type="entry name" value="ENDORIBONUCLEASE YBEY, CHLOROPLASTIC"/>
    <property type="match status" value="1"/>
</dbReference>
<organism evidence="11 12">
    <name type="scientific">Clostridium bornimense</name>
    <dbReference type="NCBI Taxonomy" id="1216932"/>
    <lineage>
        <taxon>Bacteria</taxon>
        <taxon>Bacillati</taxon>
        <taxon>Bacillota</taxon>
        <taxon>Clostridia</taxon>
        <taxon>Eubacteriales</taxon>
        <taxon>Clostridiaceae</taxon>
        <taxon>Clostridium</taxon>
    </lineage>
</organism>
<dbReference type="InterPro" id="IPR002036">
    <property type="entry name" value="YbeY"/>
</dbReference>
<comment type="function">
    <text evidence="9">Single strand-specific metallo-endoribonuclease involved in late-stage 70S ribosome quality control and in maturation of the 3' terminus of the 16S rRNA.</text>
</comment>
<keyword evidence="5 9" id="KW-0479">Metal-binding</keyword>
<dbReference type="PATRIC" id="fig|1216932.3.peg.1463"/>
<keyword evidence="9" id="KW-0963">Cytoplasm</keyword>
<dbReference type="GO" id="GO:0006364">
    <property type="term" value="P:rRNA processing"/>
    <property type="evidence" value="ECO:0007669"/>
    <property type="project" value="UniProtKB-UniRule"/>
</dbReference>
<dbReference type="EC" id="3.1.-.-" evidence="9"/>
<sequence>MIYIENNQSKKEVKDELNDLLEEVINFTIEEEKVDVDVEVSLLYVDNEEIKNINKEFRKIDRVTDVLSFPMLSYPEGKVYKDIYYKDKELLERNLDNGVLILGDIVLSLERAEEQRIEFGHSFLREAAYLTVHSVLHLLGYDHINDSDKEKMRRREEEILNKFQITR</sequence>
<keyword evidence="6 9" id="KW-0255">Endonuclease</keyword>